<dbReference type="PANTHER" id="PTHR37299">
    <property type="entry name" value="TRANSCRIPTIONAL REGULATOR-RELATED"/>
    <property type="match status" value="1"/>
</dbReference>
<keyword evidence="4" id="KW-0804">Transcription</keyword>
<proteinExistence type="predicted"/>
<dbReference type="SMART" id="SM00850">
    <property type="entry name" value="LytTR"/>
    <property type="match status" value="1"/>
</dbReference>
<dbReference type="GO" id="GO:0003677">
    <property type="term" value="F:DNA binding"/>
    <property type="evidence" value="ECO:0007669"/>
    <property type="project" value="UniProtKB-KW"/>
</dbReference>
<feature type="domain" description="HTH LytTR-type" evidence="5">
    <location>
        <begin position="43"/>
        <end position="146"/>
    </location>
</feature>
<evidence type="ECO:0000313" key="6">
    <source>
        <dbReference type="EMBL" id="MBF1283175.1"/>
    </source>
</evidence>
<reference evidence="6" key="1">
    <citation type="submission" date="2020-04" db="EMBL/GenBank/DDBJ databases">
        <title>Deep metagenomics examines the oral microbiome during advanced dental caries in children, revealing novel taxa and co-occurrences with host molecules.</title>
        <authorList>
            <person name="Baker J.L."/>
            <person name="Morton J.T."/>
            <person name="Dinis M."/>
            <person name="Alvarez R."/>
            <person name="Tran N.C."/>
            <person name="Knight R."/>
            <person name="Edlund A."/>
        </authorList>
    </citation>
    <scope>NUCLEOTIDE SEQUENCE</scope>
    <source>
        <strain evidence="6">JCVI_24_bin.2</strain>
    </source>
</reference>
<evidence type="ECO:0000256" key="1">
    <source>
        <dbReference type="ARBA" id="ARBA00022490"/>
    </source>
</evidence>
<sequence length="150" mass="17390">MKIEVQLDEHCSEVKVLIMTDRISREVQELMDRIALSTTDILLGFQKDEAVPLSLEEIIRVYTSAGKVYAVMEEGEYQLHYRLYEVEDRVNPKYFVRISQSEIVNLRKVKRFDLSLTGTIGVLFSDGSFSYVSRRYVSKIKQCLEIGGRK</sequence>
<dbReference type="InterPro" id="IPR046947">
    <property type="entry name" value="LytR-like"/>
</dbReference>
<keyword evidence="2" id="KW-0805">Transcription regulation</keyword>
<dbReference type="InterPro" id="IPR007492">
    <property type="entry name" value="LytTR_DNA-bd_dom"/>
</dbReference>
<organism evidence="6 7">
    <name type="scientific">Oribacterium parvum</name>
    <dbReference type="NCBI Taxonomy" id="1501329"/>
    <lineage>
        <taxon>Bacteria</taxon>
        <taxon>Bacillati</taxon>
        <taxon>Bacillota</taxon>
        <taxon>Clostridia</taxon>
        <taxon>Lachnospirales</taxon>
        <taxon>Lachnospiraceae</taxon>
        <taxon>Oribacterium</taxon>
    </lineage>
</organism>
<evidence type="ECO:0000256" key="2">
    <source>
        <dbReference type="ARBA" id="ARBA00023015"/>
    </source>
</evidence>
<dbReference type="Gene3D" id="2.40.50.1020">
    <property type="entry name" value="LytTr DNA-binding domain"/>
    <property type="match status" value="1"/>
</dbReference>
<gene>
    <name evidence="6" type="ORF">HXM93_01385</name>
</gene>
<evidence type="ECO:0000313" key="7">
    <source>
        <dbReference type="Proteomes" id="UP000709351"/>
    </source>
</evidence>
<evidence type="ECO:0000259" key="5">
    <source>
        <dbReference type="PROSITE" id="PS50930"/>
    </source>
</evidence>
<keyword evidence="3" id="KW-0238">DNA-binding</keyword>
<dbReference type="PANTHER" id="PTHR37299:SF2">
    <property type="entry name" value="HTH LYTTR-TYPE DOMAIN-CONTAINING PROTEIN"/>
    <property type="match status" value="1"/>
</dbReference>
<accession>A0A930DMN8</accession>
<evidence type="ECO:0000256" key="3">
    <source>
        <dbReference type="ARBA" id="ARBA00023125"/>
    </source>
</evidence>
<evidence type="ECO:0000256" key="4">
    <source>
        <dbReference type="ARBA" id="ARBA00023163"/>
    </source>
</evidence>
<dbReference type="AlphaFoldDB" id="A0A930DMN8"/>
<dbReference type="Pfam" id="PF04397">
    <property type="entry name" value="LytTR"/>
    <property type="match status" value="1"/>
</dbReference>
<keyword evidence="1" id="KW-0963">Cytoplasm</keyword>
<dbReference type="GO" id="GO:0000156">
    <property type="term" value="F:phosphorelay response regulator activity"/>
    <property type="evidence" value="ECO:0007669"/>
    <property type="project" value="InterPro"/>
</dbReference>
<name>A0A930DMN8_9FIRM</name>
<dbReference type="PROSITE" id="PS50930">
    <property type="entry name" value="HTH_LYTTR"/>
    <property type="match status" value="1"/>
</dbReference>
<protein>
    <submittedName>
        <fullName evidence="6">LytTR family transcriptional regulator</fullName>
    </submittedName>
</protein>
<dbReference type="RefSeq" id="WP_315505185.1">
    <property type="nucleotide sequence ID" value="NZ_CAUSUX010000004.1"/>
</dbReference>
<dbReference type="EMBL" id="JABZRD010000050">
    <property type="protein sequence ID" value="MBF1283175.1"/>
    <property type="molecule type" value="Genomic_DNA"/>
</dbReference>
<dbReference type="Proteomes" id="UP000709351">
    <property type="component" value="Unassembled WGS sequence"/>
</dbReference>
<comment type="caution">
    <text evidence="6">The sequence shown here is derived from an EMBL/GenBank/DDBJ whole genome shotgun (WGS) entry which is preliminary data.</text>
</comment>